<dbReference type="OrthoDB" id="419770at2759"/>
<dbReference type="Proteomes" id="UP001085076">
    <property type="component" value="Miscellaneous, Linkage group lg06"/>
</dbReference>
<evidence type="ECO:0000256" key="1">
    <source>
        <dbReference type="ARBA" id="ARBA00004127"/>
    </source>
</evidence>
<dbReference type="PANTHER" id="PTHR13148:SF0">
    <property type="entry name" value="POST-GPI ATTACHMENT TO PROTEINS FACTOR 3"/>
    <property type="match status" value="1"/>
</dbReference>
<name>A0A9D5C8V5_9LILI</name>
<gene>
    <name evidence="8" type="ORF">J5N97_021708</name>
</gene>
<comment type="similarity">
    <text evidence="7">Belongs to the PGAP3 family.</text>
</comment>
<dbReference type="EMBL" id="JAGGNH010000006">
    <property type="protein sequence ID" value="KAJ0968831.1"/>
    <property type="molecule type" value="Genomic_DNA"/>
</dbReference>
<reference evidence="8" key="1">
    <citation type="submission" date="2021-03" db="EMBL/GenBank/DDBJ databases">
        <authorList>
            <person name="Li Z."/>
            <person name="Yang C."/>
        </authorList>
    </citation>
    <scope>NUCLEOTIDE SEQUENCE</scope>
    <source>
        <strain evidence="8">Dzin_1.0</strain>
        <tissue evidence="8">Leaf</tissue>
    </source>
</reference>
<evidence type="ECO:0000256" key="6">
    <source>
        <dbReference type="ARBA" id="ARBA00023136"/>
    </source>
</evidence>
<keyword evidence="3 7" id="KW-0812">Transmembrane</keyword>
<dbReference type="Pfam" id="PF04080">
    <property type="entry name" value="Per1"/>
    <property type="match status" value="1"/>
</dbReference>
<reference evidence="8" key="2">
    <citation type="journal article" date="2022" name="Hortic Res">
        <title>The genome of Dioscorea zingiberensis sheds light on the biosynthesis, origin and evolution of the medicinally important diosgenin saponins.</title>
        <authorList>
            <person name="Li Y."/>
            <person name="Tan C."/>
            <person name="Li Z."/>
            <person name="Guo J."/>
            <person name="Li S."/>
            <person name="Chen X."/>
            <person name="Wang C."/>
            <person name="Dai X."/>
            <person name="Yang H."/>
            <person name="Song W."/>
            <person name="Hou L."/>
            <person name="Xu J."/>
            <person name="Tong Z."/>
            <person name="Xu A."/>
            <person name="Yuan X."/>
            <person name="Wang W."/>
            <person name="Yang Q."/>
            <person name="Chen L."/>
            <person name="Sun Z."/>
            <person name="Wang K."/>
            <person name="Pan B."/>
            <person name="Chen J."/>
            <person name="Bao Y."/>
            <person name="Liu F."/>
            <person name="Qi X."/>
            <person name="Gang D.R."/>
            <person name="Wen J."/>
            <person name="Li J."/>
        </authorList>
    </citation>
    <scope>NUCLEOTIDE SEQUENCE</scope>
    <source>
        <strain evidence="8">Dzin_1.0</strain>
    </source>
</reference>
<protein>
    <recommendedName>
        <fullName evidence="7">Post-GPI attachment to proteins factor 3</fullName>
    </recommendedName>
</protein>
<feature type="transmembrane region" description="Helical" evidence="7">
    <location>
        <begin position="278"/>
        <end position="296"/>
    </location>
</feature>
<evidence type="ECO:0000256" key="7">
    <source>
        <dbReference type="RuleBase" id="RU365066"/>
    </source>
</evidence>
<feature type="chain" id="PRO_5039744897" description="Post-GPI attachment to proteins factor 3" evidence="7">
    <location>
        <begin position="22"/>
        <end position="342"/>
    </location>
</feature>
<keyword evidence="2 7" id="KW-0337">GPI-anchor biosynthesis</keyword>
<feature type="transmembrane region" description="Helical" evidence="7">
    <location>
        <begin position="193"/>
        <end position="211"/>
    </location>
</feature>
<keyword evidence="7" id="KW-0333">Golgi apparatus</keyword>
<dbReference type="PANTHER" id="PTHR13148">
    <property type="entry name" value="PER1-RELATED"/>
    <property type="match status" value="1"/>
</dbReference>
<dbReference type="GO" id="GO:0005789">
    <property type="term" value="C:endoplasmic reticulum membrane"/>
    <property type="evidence" value="ECO:0007669"/>
    <property type="project" value="TreeGrafter"/>
</dbReference>
<evidence type="ECO:0000256" key="3">
    <source>
        <dbReference type="ARBA" id="ARBA00022692"/>
    </source>
</evidence>
<evidence type="ECO:0000256" key="4">
    <source>
        <dbReference type="ARBA" id="ARBA00022729"/>
    </source>
</evidence>
<dbReference type="AlphaFoldDB" id="A0A9D5C8V5"/>
<feature type="transmembrane region" description="Helical" evidence="7">
    <location>
        <begin position="120"/>
        <end position="137"/>
    </location>
</feature>
<dbReference type="GO" id="GO:0000139">
    <property type="term" value="C:Golgi membrane"/>
    <property type="evidence" value="ECO:0007669"/>
    <property type="project" value="UniProtKB-SubCell"/>
</dbReference>
<proteinExistence type="inferred from homology"/>
<dbReference type="GO" id="GO:0006506">
    <property type="term" value="P:GPI anchor biosynthetic process"/>
    <property type="evidence" value="ECO:0007669"/>
    <property type="project" value="UniProtKB-KW"/>
</dbReference>
<comment type="caution">
    <text evidence="8">The sequence shown here is derived from an EMBL/GenBank/DDBJ whole genome shotgun (WGS) entry which is preliminary data.</text>
</comment>
<comment type="subcellular location">
    <subcellularLocation>
        <location evidence="1">Endomembrane system</location>
        <topology evidence="1">Multi-pass membrane protein</topology>
    </subcellularLocation>
    <subcellularLocation>
        <location evidence="7">Golgi apparatus membrane</location>
        <topology evidence="7">Multi-pass membrane protein</topology>
    </subcellularLocation>
</comment>
<dbReference type="InterPro" id="IPR007217">
    <property type="entry name" value="Per1-like"/>
</dbReference>
<feature type="transmembrane region" description="Helical" evidence="7">
    <location>
        <begin position="158"/>
        <end position="181"/>
    </location>
</feature>
<evidence type="ECO:0000256" key="2">
    <source>
        <dbReference type="ARBA" id="ARBA00022502"/>
    </source>
</evidence>
<keyword evidence="4 7" id="KW-0732">Signal</keyword>
<evidence type="ECO:0000313" key="8">
    <source>
        <dbReference type="EMBL" id="KAJ0968831.1"/>
    </source>
</evidence>
<feature type="transmembrane region" description="Helical" evidence="7">
    <location>
        <begin position="223"/>
        <end position="242"/>
    </location>
</feature>
<keyword evidence="9" id="KW-1185">Reference proteome</keyword>
<accession>A0A9D5C8V5</accession>
<comment type="function">
    <text evidence="7">Involved in the lipid remodeling steps of GPI-anchor maturation.</text>
</comment>
<evidence type="ECO:0000313" key="9">
    <source>
        <dbReference type="Proteomes" id="UP001085076"/>
    </source>
</evidence>
<keyword evidence="6 7" id="KW-0472">Membrane</keyword>
<sequence>MSFLWLSLLLCFASLFQVLHATHGDADPIYRACVEQCEDKGYIGDISIKHCQFSSDALPDNSSWYEHKPFYSQWKQWNCKSDCQYHCMIQRENERQTLGLMSVKYHGKWPFKRVFFFQEPVSAIISALSLVVQFKYWHSFYQFLHYKLPLRPQSQRTYYEFTGLWHISCLLSMNSSFWGAILHSRYSDLAERLDYTSSVILLGISLILALLRTLNVKNEASRVMVAAPLLAFLTTHCLYLNFYQFDHGLNMIVCMAMGIAQVLLWIVWASLTSHPARLKLWIVFFGGALAKLLEIYELPPYNGYVDAHALWHAFTIPLTYLWWSFIKEDAKIRTLVLTKKTN</sequence>
<evidence type="ECO:0000256" key="5">
    <source>
        <dbReference type="ARBA" id="ARBA00022989"/>
    </source>
</evidence>
<feature type="transmembrane region" description="Helical" evidence="7">
    <location>
        <begin position="308"/>
        <end position="326"/>
    </location>
</feature>
<organism evidence="8 9">
    <name type="scientific">Dioscorea zingiberensis</name>
    <dbReference type="NCBI Taxonomy" id="325984"/>
    <lineage>
        <taxon>Eukaryota</taxon>
        <taxon>Viridiplantae</taxon>
        <taxon>Streptophyta</taxon>
        <taxon>Embryophyta</taxon>
        <taxon>Tracheophyta</taxon>
        <taxon>Spermatophyta</taxon>
        <taxon>Magnoliopsida</taxon>
        <taxon>Liliopsida</taxon>
        <taxon>Dioscoreales</taxon>
        <taxon>Dioscoreaceae</taxon>
        <taxon>Dioscorea</taxon>
    </lineage>
</organism>
<feature type="transmembrane region" description="Helical" evidence="7">
    <location>
        <begin position="248"/>
        <end position="271"/>
    </location>
</feature>
<dbReference type="GO" id="GO:0016788">
    <property type="term" value="F:hydrolase activity, acting on ester bonds"/>
    <property type="evidence" value="ECO:0007669"/>
    <property type="project" value="TreeGrafter"/>
</dbReference>
<keyword evidence="5 7" id="KW-1133">Transmembrane helix</keyword>
<feature type="signal peptide" evidence="7">
    <location>
        <begin position="1"/>
        <end position="21"/>
    </location>
</feature>